<sequence length="238" mass="26687">MSVLINTHKPYIHIVLLLCGFVTKNSSAKEHSKEHTKKHPKGKRKDKQKKKLHRCKIDSDPCRRVNELSAPCNQTLPPPTSKVSIYKLSSDGNGNACNCNQLYYDSLSFCVHCMNGPGNKVSIQPLNEWKNSCIQHGTPFTEFPPSYLMPSSQLDGGNSTQIMPLYNDNNTTLDILIVVCVFETVIILTGIGFCIYYRLCYKNRNSAIIPKKSNNSKISTLKNDDVSSTSNTDNQLEQ</sequence>
<organism evidence="1 2">
    <name type="scientific">Racocetra persica</name>
    <dbReference type="NCBI Taxonomy" id="160502"/>
    <lineage>
        <taxon>Eukaryota</taxon>
        <taxon>Fungi</taxon>
        <taxon>Fungi incertae sedis</taxon>
        <taxon>Mucoromycota</taxon>
        <taxon>Glomeromycotina</taxon>
        <taxon>Glomeromycetes</taxon>
        <taxon>Diversisporales</taxon>
        <taxon>Gigasporaceae</taxon>
        <taxon>Racocetra</taxon>
    </lineage>
</organism>
<reference evidence="1" key="1">
    <citation type="submission" date="2021-06" db="EMBL/GenBank/DDBJ databases">
        <authorList>
            <person name="Kallberg Y."/>
            <person name="Tangrot J."/>
            <person name="Rosling A."/>
        </authorList>
    </citation>
    <scope>NUCLEOTIDE SEQUENCE</scope>
    <source>
        <strain evidence="1">MA461A</strain>
    </source>
</reference>
<dbReference type="Proteomes" id="UP000789920">
    <property type="component" value="Unassembled WGS sequence"/>
</dbReference>
<name>A0ACA9NBX7_9GLOM</name>
<comment type="caution">
    <text evidence="1">The sequence shown here is derived from an EMBL/GenBank/DDBJ whole genome shotgun (WGS) entry which is preliminary data.</text>
</comment>
<dbReference type="EMBL" id="CAJVQC010012763">
    <property type="protein sequence ID" value="CAG8641689.1"/>
    <property type="molecule type" value="Genomic_DNA"/>
</dbReference>
<proteinExistence type="predicted"/>
<protein>
    <submittedName>
        <fullName evidence="1">23585_t:CDS:1</fullName>
    </submittedName>
</protein>
<evidence type="ECO:0000313" key="2">
    <source>
        <dbReference type="Proteomes" id="UP000789920"/>
    </source>
</evidence>
<accession>A0ACA9NBX7</accession>
<keyword evidence="2" id="KW-1185">Reference proteome</keyword>
<gene>
    <name evidence="1" type="ORF">RPERSI_LOCUS7510</name>
</gene>
<evidence type="ECO:0000313" key="1">
    <source>
        <dbReference type="EMBL" id="CAG8641689.1"/>
    </source>
</evidence>